<proteinExistence type="predicted"/>
<dbReference type="AlphaFoldDB" id="A0A0B7BCX2"/>
<dbReference type="EMBL" id="HACG01043877">
    <property type="protein sequence ID" value="CEK90742.1"/>
    <property type="molecule type" value="Transcribed_RNA"/>
</dbReference>
<evidence type="ECO:0000313" key="1">
    <source>
        <dbReference type="EMBL" id="CEK90742.1"/>
    </source>
</evidence>
<name>A0A0B7BCX2_9EUPU</name>
<gene>
    <name evidence="1" type="primary">ORF178539</name>
</gene>
<protein>
    <submittedName>
        <fullName evidence="1">Uncharacterized protein</fullName>
    </submittedName>
</protein>
<accession>A0A0B7BCX2</accession>
<sequence length="53" mass="6177">HPTLWKILNDGFPVKVINILKDMYSNNWYCIRDHTADGSRSIQVFDIGVLCLR</sequence>
<feature type="non-terminal residue" evidence="1">
    <location>
        <position position="1"/>
    </location>
</feature>
<reference evidence="1" key="1">
    <citation type="submission" date="2014-12" db="EMBL/GenBank/DDBJ databases">
        <title>Insight into the proteome of Arion vulgaris.</title>
        <authorList>
            <person name="Aradska J."/>
            <person name="Bulat T."/>
            <person name="Smidak R."/>
            <person name="Sarate P."/>
            <person name="Gangsoo J."/>
            <person name="Sialana F."/>
            <person name="Bilban M."/>
            <person name="Lubec G."/>
        </authorList>
    </citation>
    <scope>NUCLEOTIDE SEQUENCE</scope>
    <source>
        <tissue evidence="1">Skin</tissue>
    </source>
</reference>
<organism evidence="1">
    <name type="scientific">Arion vulgaris</name>
    <dbReference type="NCBI Taxonomy" id="1028688"/>
    <lineage>
        <taxon>Eukaryota</taxon>
        <taxon>Metazoa</taxon>
        <taxon>Spiralia</taxon>
        <taxon>Lophotrochozoa</taxon>
        <taxon>Mollusca</taxon>
        <taxon>Gastropoda</taxon>
        <taxon>Heterobranchia</taxon>
        <taxon>Euthyneura</taxon>
        <taxon>Panpulmonata</taxon>
        <taxon>Eupulmonata</taxon>
        <taxon>Stylommatophora</taxon>
        <taxon>Helicina</taxon>
        <taxon>Arionoidea</taxon>
        <taxon>Arionidae</taxon>
        <taxon>Arion</taxon>
    </lineage>
</organism>